<evidence type="ECO:0000313" key="2">
    <source>
        <dbReference type="EMBL" id="MBK4216704.1"/>
    </source>
</evidence>
<proteinExistence type="predicted"/>
<comment type="caution">
    <text evidence="2">The sequence shown here is derived from an EMBL/GenBank/DDBJ whole genome shotgun (WGS) entry which is preliminary data.</text>
</comment>
<dbReference type="Proteomes" id="UP000640485">
    <property type="component" value="Unassembled WGS sequence"/>
</dbReference>
<organism evidence="2 3">
    <name type="scientific">Paracoccus caeni</name>
    <dbReference type="NCBI Taxonomy" id="657651"/>
    <lineage>
        <taxon>Bacteria</taxon>
        <taxon>Pseudomonadati</taxon>
        <taxon>Pseudomonadota</taxon>
        <taxon>Alphaproteobacteria</taxon>
        <taxon>Rhodobacterales</taxon>
        <taxon>Paracoccaceae</taxon>
        <taxon>Paracoccus</taxon>
    </lineage>
</organism>
<reference evidence="2" key="1">
    <citation type="submission" date="2021-01" db="EMBL/GenBank/DDBJ databases">
        <title>Paracoccus amoyensis sp. nov., isolated from the surface seawater along the coast of Xiamen Island, China.</title>
        <authorList>
            <person name="Lyu L."/>
        </authorList>
    </citation>
    <scope>NUCLEOTIDE SEQUENCE</scope>
    <source>
        <strain evidence="2">MJ17</strain>
    </source>
</reference>
<dbReference type="PANTHER" id="PTHR40254">
    <property type="entry name" value="BLR0577 PROTEIN"/>
    <property type="match status" value="1"/>
</dbReference>
<dbReference type="Pfam" id="PF13454">
    <property type="entry name" value="NAD_binding_9"/>
    <property type="match status" value="1"/>
</dbReference>
<dbReference type="InterPro" id="IPR052189">
    <property type="entry name" value="L-asp_N-monooxygenase_NS-form"/>
</dbReference>
<feature type="domain" description="FAD-dependent urate hydroxylase HpyO/Asp monooxygenase CreE-like FAD/NAD(P)-binding" evidence="1">
    <location>
        <begin position="11"/>
        <end position="53"/>
    </location>
</feature>
<dbReference type="AlphaFoldDB" id="A0A934W1D6"/>
<sequence>MRHAAETLKSPALGIGIAYGTENLEHLLNVSASEMSARPDDPDHFLDWLKTQTRWRPVFGI</sequence>
<name>A0A934W1D6_9RHOB</name>
<dbReference type="RefSeq" id="WP_200686869.1">
    <property type="nucleotide sequence ID" value="NZ_JAEPRQ010000004.1"/>
</dbReference>
<evidence type="ECO:0000313" key="3">
    <source>
        <dbReference type="Proteomes" id="UP000640485"/>
    </source>
</evidence>
<protein>
    <submittedName>
        <fullName evidence="2">FAD/NAD(P)-binding protein</fullName>
    </submittedName>
</protein>
<dbReference type="EMBL" id="JAEPRQ010000004">
    <property type="protein sequence ID" value="MBK4216704.1"/>
    <property type="molecule type" value="Genomic_DNA"/>
</dbReference>
<dbReference type="InterPro" id="IPR038732">
    <property type="entry name" value="HpyO/CreE_NAD-binding"/>
</dbReference>
<evidence type="ECO:0000259" key="1">
    <source>
        <dbReference type="Pfam" id="PF13454"/>
    </source>
</evidence>
<accession>A0A934W1D6</accession>
<gene>
    <name evidence="2" type="ORF">JJJ17_12275</name>
</gene>
<keyword evidence="3" id="KW-1185">Reference proteome</keyword>
<dbReference type="PANTHER" id="PTHR40254:SF1">
    <property type="entry name" value="BLR0577 PROTEIN"/>
    <property type="match status" value="1"/>
</dbReference>